<dbReference type="EMBL" id="JBHTNU010000005">
    <property type="protein sequence ID" value="MFD1426686.1"/>
    <property type="molecule type" value="Genomic_DNA"/>
</dbReference>
<feature type="transmembrane region" description="Helical" evidence="1">
    <location>
        <begin position="5"/>
        <end position="22"/>
    </location>
</feature>
<dbReference type="RefSeq" id="WP_380164002.1">
    <property type="nucleotide sequence ID" value="NZ_JBHTNU010000005.1"/>
</dbReference>
<keyword evidence="3" id="KW-1185">Reference proteome</keyword>
<feature type="transmembrane region" description="Helical" evidence="1">
    <location>
        <begin position="101"/>
        <end position="119"/>
    </location>
</feature>
<organism evidence="2 3">
    <name type="scientific">Kroppenstedtia sanguinis</name>
    <dbReference type="NCBI Taxonomy" id="1380684"/>
    <lineage>
        <taxon>Bacteria</taxon>
        <taxon>Bacillati</taxon>
        <taxon>Bacillota</taxon>
        <taxon>Bacilli</taxon>
        <taxon>Bacillales</taxon>
        <taxon>Thermoactinomycetaceae</taxon>
        <taxon>Kroppenstedtia</taxon>
    </lineage>
</organism>
<proteinExistence type="predicted"/>
<accession>A0ABW4C9T2</accession>
<gene>
    <name evidence="2" type="ORF">ACFQ4Y_06985</name>
</gene>
<keyword evidence="1" id="KW-0812">Transmembrane</keyword>
<keyword evidence="1" id="KW-1133">Transmembrane helix</keyword>
<evidence type="ECO:0008006" key="4">
    <source>
        <dbReference type="Google" id="ProtNLM"/>
    </source>
</evidence>
<keyword evidence="1" id="KW-0472">Membrane</keyword>
<feature type="transmembrane region" description="Helical" evidence="1">
    <location>
        <begin position="28"/>
        <end position="45"/>
    </location>
</feature>
<sequence>MSKRDLYFFVSFLAGALVVYVMENRLDIFPPVLIGVLAVFIISVIRKRKLQKNGVPDRDERTDAVSQKVMLGSLLWSYLLLGVGLLIWIGLGYDYIKSSYIIIYIGMVIFITAFLINMAKKRA</sequence>
<dbReference type="Proteomes" id="UP001597282">
    <property type="component" value="Unassembled WGS sequence"/>
</dbReference>
<evidence type="ECO:0000313" key="3">
    <source>
        <dbReference type="Proteomes" id="UP001597282"/>
    </source>
</evidence>
<comment type="caution">
    <text evidence="2">The sequence shown here is derived from an EMBL/GenBank/DDBJ whole genome shotgun (WGS) entry which is preliminary data.</text>
</comment>
<feature type="transmembrane region" description="Helical" evidence="1">
    <location>
        <begin position="69"/>
        <end position="89"/>
    </location>
</feature>
<evidence type="ECO:0000313" key="2">
    <source>
        <dbReference type="EMBL" id="MFD1426686.1"/>
    </source>
</evidence>
<evidence type="ECO:0000256" key="1">
    <source>
        <dbReference type="SAM" id="Phobius"/>
    </source>
</evidence>
<reference evidence="3" key="1">
    <citation type="journal article" date="2019" name="Int. J. Syst. Evol. Microbiol.">
        <title>The Global Catalogue of Microorganisms (GCM) 10K type strain sequencing project: providing services to taxonomists for standard genome sequencing and annotation.</title>
        <authorList>
            <consortium name="The Broad Institute Genomics Platform"/>
            <consortium name="The Broad Institute Genome Sequencing Center for Infectious Disease"/>
            <person name="Wu L."/>
            <person name="Ma J."/>
        </authorList>
    </citation>
    <scope>NUCLEOTIDE SEQUENCE [LARGE SCALE GENOMIC DNA]</scope>
    <source>
        <strain evidence="3">S1</strain>
    </source>
</reference>
<name>A0ABW4C9T2_9BACL</name>
<protein>
    <recommendedName>
        <fullName evidence="4">DUF2178 domain-containing protein</fullName>
    </recommendedName>
</protein>